<evidence type="ECO:0000256" key="1">
    <source>
        <dbReference type="ARBA" id="ARBA00004123"/>
    </source>
</evidence>
<dbReference type="GO" id="GO:0000184">
    <property type="term" value="P:nuclear-transcribed mRNA catabolic process, nonsense-mediated decay"/>
    <property type="evidence" value="ECO:0007669"/>
    <property type="project" value="UniProtKB-KW"/>
</dbReference>
<feature type="compositionally biased region" description="Basic and acidic residues" evidence="5">
    <location>
        <begin position="361"/>
        <end position="378"/>
    </location>
</feature>
<dbReference type="SUPFAM" id="SSF54928">
    <property type="entry name" value="RNA-binding domain, RBD"/>
    <property type="match status" value="1"/>
</dbReference>
<protein>
    <submittedName>
        <fullName evidence="7">Regulator of nonsense transcripts UPF3</fullName>
    </submittedName>
</protein>
<dbReference type="InterPro" id="IPR012677">
    <property type="entry name" value="Nucleotide-bd_a/b_plait_sf"/>
</dbReference>
<feature type="compositionally biased region" description="Polar residues" evidence="5">
    <location>
        <begin position="395"/>
        <end position="407"/>
    </location>
</feature>
<keyword evidence="3" id="KW-0866">Nonsense-mediated mRNA decay</keyword>
<dbReference type="GO" id="GO:0005634">
    <property type="term" value="C:nucleus"/>
    <property type="evidence" value="ECO:0007669"/>
    <property type="project" value="UniProtKB-SubCell"/>
</dbReference>
<feature type="region of interest" description="Disordered" evidence="5">
    <location>
        <begin position="304"/>
        <end position="498"/>
    </location>
</feature>
<dbReference type="AlphaFoldDB" id="A0ABD1TGS4"/>
<name>A0ABD1TGS4_9LAMI</name>
<dbReference type="Proteomes" id="UP001604336">
    <property type="component" value="Unassembled WGS sequence"/>
</dbReference>
<dbReference type="InterPro" id="IPR035979">
    <property type="entry name" value="RBD_domain_sf"/>
</dbReference>
<comment type="subcellular location">
    <subcellularLocation>
        <location evidence="1">Nucleus</location>
    </subcellularLocation>
</comment>
<feature type="domain" description="UPF3" evidence="6">
    <location>
        <begin position="7"/>
        <end position="168"/>
    </location>
</feature>
<dbReference type="PANTHER" id="PTHR13112">
    <property type="entry name" value="UPF3 REGULATOR OF NONSENSE TRANSCRIPTS-LIKE PROTEIN"/>
    <property type="match status" value="1"/>
</dbReference>
<evidence type="ECO:0000256" key="4">
    <source>
        <dbReference type="ARBA" id="ARBA00023242"/>
    </source>
</evidence>
<feature type="compositionally biased region" description="Basic and acidic residues" evidence="5">
    <location>
        <begin position="385"/>
        <end position="394"/>
    </location>
</feature>
<dbReference type="Gene3D" id="3.30.70.330">
    <property type="match status" value="1"/>
</dbReference>
<comment type="caution">
    <text evidence="7">The sequence shown here is derived from an EMBL/GenBank/DDBJ whole genome shotgun (WGS) entry which is preliminary data.</text>
</comment>
<dbReference type="InterPro" id="IPR005120">
    <property type="entry name" value="UPF3_dom"/>
</dbReference>
<sequence length="498" mass="55186">MKGPLDRTKVVLRHLPPTISQSALTEHVDSRFSGRYRWLSFHPGKSSQKHLFYSKAYIDFNRPEDVVEFAEYFDGHVFVNEKGTQMKTIVEYAPSQRVPKQWSKKDGREGTILKDPEYLEFLEFLAKPVENLPSAEIQLERKESERAGAPKDAPIVTPLMDFVRQKRAAKSGTRRSVLNGKSPKRSSGASSRTLPSSGSSKRGSDKRRASTTMYVSRDSSKAVSGKDKSTYILVKRDDQQLSEKSVILTAESGTAALEEESGVSGSTDIGKKKILLLKGKEREIPNNQRREASGRVVRSILLNRDSRQDQSSSGAQSEQEIQTSNQDRDKKPPRPPNVRLFQKDMNGAPDNKAVGNAMHAVHPEKRERRTRNKDRPDRGVWTPLRRSDGSHASDESLSSFTSQTTPGVESAEGTHGEMKIDMPSMHGAEFRPTGSGRGSHFSVDNGSYRHGGRRGSAHNIKDADGPSIVEVKPLKRGGSSGHGSHEKQVWIQKSSSGS</sequence>
<evidence type="ECO:0000256" key="3">
    <source>
        <dbReference type="ARBA" id="ARBA00023161"/>
    </source>
</evidence>
<dbReference type="PANTHER" id="PTHR13112:SF0">
    <property type="entry name" value="FI21285P1"/>
    <property type="match status" value="1"/>
</dbReference>
<keyword evidence="4" id="KW-0539">Nucleus</keyword>
<feature type="region of interest" description="Disordered" evidence="5">
    <location>
        <begin position="166"/>
        <end position="221"/>
    </location>
</feature>
<evidence type="ECO:0000313" key="8">
    <source>
        <dbReference type="Proteomes" id="UP001604336"/>
    </source>
</evidence>
<feature type="region of interest" description="Disordered" evidence="5">
    <location>
        <begin position="141"/>
        <end position="160"/>
    </location>
</feature>
<evidence type="ECO:0000259" key="6">
    <source>
        <dbReference type="Pfam" id="PF03467"/>
    </source>
</evidence>
<keyword evidence="8" id="KW-1185">Reference proteome</keyword>
<comment type="similarity">
    <text evidence="2">Belongs to the RENT3 family.</text>
</comment>
<evidence type="ECO:0000256" key="2">
    <source>
        <dbReference type="ARBA" id="ARBA00005991"/>
    </source>
</evidence>
<gene>
    <name evidence="7" type="ORF">Adt_17424</name>
</gene>
<feature type="compositionally biased region" description="Polar residues" evidence="5">
    <location>
        <begin position="309"/>
        <end position="325"/>
    </location>
</feature>
<dbReference type="InterPro" id="IPR039722">
    <property type="entry name" value="Upf3"/>
</dbReference>
<evidence type="ECO:0000313" key="7">
    <source>
        <dbReference type="EMBL" id="KAL2511824.1"/>
    </source>
</evidence>
<organism evidence="7 8">
    <name type="scientific">Abeliophyllum distichum</name>
    <dbReference type="NCBI Taxonomy" id="126358"/>
    <lineage>
        <taxon>Eukaryota</taxon>
        <taxon>Viridiplantae</taxon>
        <taxon>Streptophyta</taxon>
        <taxon>Embryophyta</taxon>
        <taxon>Tracheophyta</taxon>
        <taxon>Spermatophyta</taxon>
        <taxon>Magnoliopsida</taxon>
        <taxon>eudicotyledons</taxon>
        <taxon>Gunneridae</taxon>
        <taxon>Pentapetalae</taxon>
        <taxon>asterids</taxon>
        <taxon>lamiids</taxon>
        <taxon>Lamiales</taxon>
        <taxon>Oleaceae</taxon>
        <taxon>Forsythieae</taxon>
        <taxon>Abeliophyllum</taxon>
    </lineage>
</organism>
<reference evidence="8" key="1">
    <citation type="submission" date="2024-07" db="EMBL/GenBank/DDBJ databases">
        <title>Two chromosome-level genome assemblies of Korean endemic species Abeliophyllum distichum and Forsythia ovata (Oleaceae).</title>
        <authorList>
            <person name="Jang H."/>
        </authorList>
    </citation>
    <scope>NUCLEOTIDE SEQUENCE [LARGE SCALE GENOMIC DNA]</scope>
</reference>
<accession>A0ABD1TGS4</accession>
<dbReference type="EMBL" id="JBFOLK010000005">
    <property type="protein sequence ID" value="KAL2511824.1"/>
    <property type="molecule type" value="Genomic_DNA"/>
</dbReference>
<feature type="compositionally biased region" description="Polar residues" evidence="5">
    <location>
        <begin position="185"/>
        <end position="195"/>
    </location>
</feature>
<dbReference type="CDD" id="cd12455">
    <property type="entry name" value="RRM_like_Smg4_UPF3"/>
    <property type="match status" value="1"/>
</dbReference>
<proteinExistence type="inferred from homology"/>
<dbReference type="Pfam" id="PF03467">
    <property type="entry name" value="Smg4_UPF3"/>
    <property type="match status" value="1"/>
</dbReference>
<evidence type="ECO:0000256" key="5">
    <source>
        <dbReference type="SAM" id="MobiDB-lite"/>
    </source>
</evidence>